<sequence>MTSGPAVNIYINVKGREPNGVVEPSEYKELQQRILQTLNSLQDTNPNYALQGAVPLFNNVYERSVSDNPSVEEIITASSDFIGQDTGDVFALLSVGYNFDGFQPSVLRKDDAVPTQGQPILSVPTFYGAHGYDPTLPEMQAIFLAAGPDFNSNVLPGLNEVRSIDIAPTILDLLDVEPAPTIQGQSIFAQNTAVGTLAPVFGTAQKDTLEVSGNNALVFAGAGDDLIDALNSRGGNRVYTGSGNDTLILGSGDRLFGDDGNDRFFVQTGGNNVITGGVGTDQFWIAVAEIPKAVNTITDFVSGEDVIGIAGLGINFGQLSISQEGENTRIAANGKDLAVLSGIQASSLSAPNFVFV</sequence>
<dbReference type="RefSeq" id="WP_190834532.1">
    <property type="nucleotide sequence ID" value="NZ_CAWPPI010000084.1"/>
</dbReference>
<dbReference type="GO" id="GO:0005509">
    <property type="term" value="F:calcium ion binding"/>
    <property type="evidence" value="ECO:0007669"/>
    <property type="project" value="InterPro"/>
</dbReference>
<name>A0A8J6XPI6_9CYAN</name>
<dbReference type="PANTHER" id="PTHR10151:SF120">
    <property type="entry name" value="BIS(5'-ADENOSYL)-TRIPHOSPHATASE"/>
    <property type="match status" value="1"/>
</dbReference>
<dbReference type="Pfam" id="PF00353">
    <property type="entry name" value="HemolysinCabind"/>
    <property type="match status" value="3"/>
</dbReference>
<dbReference type="Gene3D" id="2.160.20.160">
    <property type="match status" value="1"/>
</dbReference>
<comment type="caution">
    <text evidence="1">The sequence shown here is derived from an EMBL/GenBank/DDBJ whole genome shotgun (WGS) entry which is preliminary data.</text>
</comment>
<evidence type="ECO:0000313" key="2">
    <source>
        <dbReference type="Proteomes" id="UP000629098"/>
    </source>
</evidence>
<dbReference type="Gene3D" id="3.40.720.10">
    <property type="entry name" value="Alkaline Phosphatase, subunit A"/>
    <property type="match status" value="1"/>
</dbReference>
<evidence type="ECO:0000313" key="1">
    <source>
        <dbReference type="EMBL" id="MBD2775729.1"/>
    </source>
</evidence>
<keyword evidence="2" id="KW-1185">Reference proteome</keyword>
<evidence type="ECO:0008006" key="3">
    <source>
        <dbReference type="Google" id="ProtNLM"/>
    </source>
</evidence>
<organism evidence="1 2">
    <name type="scientific">Iningainema tapete BLCC-T55</name>
    <dbReference type="NCBI Taxonomy" id="2748662"/>
    <lineage>
        <taxon>Bacteria</taxon>
        <taxon>Bacillati</taxon>
        <taxon>Cyanobacteriota</taxon>
        <taxon>Cyanophyceae</taxon>
        <taxon>Nostocales</taxon>
        <taxon>Scytonemataceae</taxon>
        <taxon>Iningainema tapete</taxon>
    </lineage>
</organism>
<accession>A0A8J6XPI6</accession>
<dbReference type="PANTHER" id="PTHR10151">
    <property type="entry name" value="ECTONUCLEOTIDE PYROPHOSPHATASE/PHOSPHODIESTERASE"/>
    <property type="match status" value="1"/>
</dbReference>
<dbReference type="InterPro" id="IPR017850">
    <property type="entry name" value="Alkaline_phosphatase_core_sf"/>
</dbReference>
<gene>
    <name evidence="1" type="ORF">ICL16_27640</name>
</gene>
<dbReference type="AlphaFoldDB" id="A0A8J6XPI6"/>
<reference evidence="1" key="1">
    <citation type="submission" date="2020-09" db="EMBL/GenBank/DDBJ databases">
        <title>Iningainema tapete sp. nov. (Scytonemataceae, Cyanobacteria) from greenhouses in central Florida (USA) produces two types of nodularin with biosynthetic potential for microcystin-LR and anabaenopeptins.</title>
        <authorList>
            <person name="Berthold D.E."/>
            <person name="Lefler F.W."/>
            <person name="Huang I.-S."/>
            <person name="Abdulla H."/>
            <person name="Zimba P.V."/>
            <person name="Laughinghouse H.D. IV."/>
        </authorList>
    </citation>
    <scope>NUCLEOTIDE SEQUENCE</scope>
    <source>
        <strain evidence="1">BLCCT55</strain>
    </source>
</reference>
<dbReference type="SUPFAM" id="SSF53649">
    <property type="entry name" value="Alkaline phosphatase-like"/>
    <property type="match status" value="1"/>
</dbReference>
<dbReference type="InterPro" id="IPR001343">
    <property type="entry name" value="Hemolysn_Ca-bd"/>
</dbReference>
<proteinExistence type="predicted"/>
<dbReference type="InterPro" id="IPR011049">
    <property type="entry name" value="Serralysin-like_metalloprot_C"/>
</dbReference>
<dbReference type="GO" id="GO:0016787">
    <property type="term" value="F:hydrolase activity"/>
    <property type="evidence" value="ECO:0007669"/>
    <property type="project" value="UniProtKB-ARBA"/>
</dbReference>
<dbReference type="EMBL" id="JACXAE010000084">
    <property type="protein sequence ID" value="MBD2775729.1"/>
    <property type="molecule type" value="Genomic_DNA"/>
</dbReference>
<dbReference type="Proteomes" id="UP000629098">
    <property type="component" value="Unassembled WGS sequence"/>
</dbReference>
<dbReference type="SUPFAM" id="SSF51120">
    <property type="entry name" value="beta-Roll"/>
    <property type="match status" value="1"/>
</dbReference>
<protein>
    <recommendedName>
        <fullName evidence="3">Calcium-binding protein</fullName>
    </recommendedName>
</protein>